<feature type="compositionally biased region" description="Low complexity" evidence="1">
    <location>
        <begin position="122"/>
        <end position="138"/>
    </location>
</feature>
<dbReference type="GeneID" id="36591997"/>
<accession>A0A2J6SQ68</accession>
<feature type="region of interest" description="Disordered" evidence="1">
    <location>
        <begin position="114"/>
        <end position="153"/>
    </location>
</feature>
<proteinExistence type="predicted"/>
<gene>
    <name evidence="2" type="ORF">K444DRAFT_635833</name>
</gene>
<name>A0A2J6SQ68_9HELO</name>
<reference evidence="2 3" key="1">
    <citation type="submission" date="2016-04" db="EMBL/GenBank/DDBJ databases">
        <title>A degradative enzymes factory behind the ericoid mycorrhizal symbiosis.</title>
        <authorList>
            <consortium name="DOE Joint Genome Institute"/>
            <person name="Martino E."/>
            <person name="Morin E."/>
            <person name="Grelet G."/>
            <person name="Kuo A."/>
            <person name="Kohler A."/>
            <person name="Daghino S."/>
            <person name="Barry K."/>
            <person name="Choi C."/>
            <person name="Cichocki N."/>
            <person name="Clum A."/>
            <person name="Copeland A."/>
            <person name="Hainaut M."/>
            <person name="Haridas S."/>
            <person name="Labutti K."/>
            <person name="Lindquist E."/>
            <person name="Lipzen A."/>
            <person name="Khouja H.-R."/>
            <person name="Murat C."/>
            <person name="Ohm R."/>
            <person name="Olson A."/>
            <person name="Spatafora J."/>
            <person name="Veneault-Fourrey C."/>
            <person name="Henrissat B."/>
            <person name="Grigoriev I."/>
            <person name="Martin F."/>
            <person name="Perotto S."/>
        </authorList>
    </citation>
    <scope>NUCLEOTIDE SEQUENCE [LARGE SCALE GENOMIC DNA]</scope>
    <source>
        <strain evidence="2 3">E</strain>
    </source>
</reference>
<dbReference type="RefSeq" id="XP_024729805.1">
    <property type="nucleotide sequence ID" value="XM_024883920.1"/>
</dbReference>
<dbReference type="EMBL" id="KZ613895">
    <property type="protein sequence ID" value="PMD52901.1"/>
    <property type="molecule type" value="Genomic_DNA"/>
</dbReference>
<feature type="region of interest" description="Disordered" evidence="1">
    <location>
        <begin position="29"/>
        <end position="98"/>
    </location>
</feature>
<keyword evidence="3" id="KW-1185">Reference proteome</keyword>
<protein>
    <submittedName>
        <fullName evidence="2">Uncharacterized protein</fullName>
    </submittedName>
</protein>
<dbReference type="AlphaFoldDB" id="A0A2J6SQ68"/>
<dbReference type="InParanoid" id="A0A2J6SQ68"/>
<dbReference type="Proteomes" id="UP000235371">
    <property type="component" value="Unassembled WGS sequence"/>
</dbReference>
<evidence type="ECO:0000313" key="3">
    <source>
        <dbReference type="Proteomes" id="UP000235371"/>
    </source>
</evidence>
<sequence length="153" mass="16421">MIASRPDADKQDNGEFFWWDAAMLVENVRRSQESGPQVSASPGPCQPRRERSASPVRPIGPALADLHRARPGKAQTAQDPQPPKPRGTAGGPRDARVSFGQLRIVRYQPFCIQSPHGRARASGSSFPPSEPPEISSPGLAAISGMAPPVRLPE</sequence>
<organism evidence="2 3">
    <name type="scientific">Hyaloscypha bicolor E</name>
    <dbReference type="NCBI Taxonomy" id="1095630"/>
    <lineage>
        <taxon>Eukaryota</taxon>
        <taxon>Fungi</taxon>
        <taxon>Dikarya</taxon>
        <taxon>Ascomycota</taxon>
        <taxon>Pezizomycotina</taxon>
        <taxon>Leotiomycetes</taxon>
        <taxon>Helotiales</taxon>
        <taxon>Hyaloscyphaceae</taxon>
        <taxon>Hyaloscypha</taxon>
        <taxon>Hyaloscypha bicolor</taxon>
    </lineage>
</organism>
<evidence type="ECO:0000256" key="1">
    <source>
        <dbReference type="SAM" id="MobiDB-lite"/>
    </source>
</evidence>
<evidence type="ECO:0000313" key="2">
    <source>
        <dbReference type="EMBL" id="PMD52901.1"/>
    </source>
</evidence>